<dbReference type="RefSeq" id="WP_338689796.1">
    <property type="nucleotide sequence ID" value="NZ_AP024702.1"/>
</dbReference>
<dbReference type="InterPro" id="IPR017853">
    <property type="entry name" value="GH"/>
</dbReference>
<reference evidence="2 3" key="1">
    <citation type="submission" date="2021-06" db="EMBL/GenBank/DDBJ databases">
        <title>Complete genome of Haloferula helveola possessing various polysaccharide degrading enzymes.</title>
        <authorList>
            <person name="Takami H."/>
            <person name="Huang C."/>
            <person name="Hamasaki K."/>
        </authorList>
    </citation>
    <scope>NUCLEOTIDE SEQUENCE [LARGE SCALE GENOMIC DNA]</scope>
    <source>
        <strain evidence="2 3">CN-1</strain>
    </source>
</reference>
<dbReference type="PANTHER" id="PTHR42535:SF2">
    <property type="entry name" value="CHROMOSOME UNDETERMINED SCAFFOLD_146, WHOLE GENOME SHOTGUN SEQUENCE"/>
    <property type="match status" value="1"/>
</dbReference>
<dbReference type="Gene3D" id="3.20.20.80">
    <property type="entry name" value="Glycosidases"/>
    <property type="match status" value="1"/>
</dbReference>
<organism evidence="2 3">
    <name type="scientific">Haloferula helveola</name>
    <dbReference type="NCBI Taxonomy" id="490095"/>
    <lineage>
        <taxon>Bacteria</taxon>
        <taxon>Pseudomonadati</taxon>
        <taxon>Verrucomicrobiota</taxon>
        <taxon>Verrucomicrobiia</taxon>
        <taxon>Verrucomicrobiales</taxon>
        <taxon>Verrucomicrobiaceae</taxon>
        <taxon>Haloferula</taxon>
    </lineage>
</organism>
<accession>A0ABN6H1V3</accession>
<dbReference type="SUPFAM" id="SSF51445">
    <property type="entry name" value="(Trans)glycosidases"/>
    <property type="match status" value="1"/>
</dbReference>
<dbReference type="InterPro" id="IPR013320">
    <property type="entry name" value="ConA-like_dom_sf"/>
</dbReference>
<dbReference type="Gene3D" id="2.60.40.10">
    <property type="entry name" value="Immunoglobulins"/>
    <property type="match status" value="2"/>
</dbReference>
<dbReference type="PANTHER" id="PTHR42535">
    <property type="entry name" value="OOKINETE PROTEIN, PUTATIVE-RELATED"/>
    <property type="match status" value="1"/>
</dbReference>
<dbReference type="Proteomes" id="UP001374893">
    <property type="component" value="Chromosome"/>
</dbReference>
<proteinExistence type="predicted"/>
<dbReference type="SUPFAM" id="SSF49313">
    <property type="entry name" value="Cadherin-like"/>
    <property type="match status" value="2"/>
</dbReference>
<dbReference type="Pfam" id="PF05345">
    <property type="entry name" value="He_PIG"/>
    <property type="match status" value="1"/>
</dbReference>
<dbReference type="Pfam" id="PF13385">
    <property type="entry name" value="Laminin_G_3"/>
    <property type="match status" value="3"/>
</dbReference>
<sequence>MKTHHCPQPLRAQARLLAIGLAAAGSALLGVASALDIPGGVQTYDTLPGVTVTLEGRSELRITGSGDPIAGSTIHLNSPDSWVVLTGLKPADVASGQLGKFRVDGAAADPSSNVRVVQYGGGTIIIPHGPDFRPLTVFDGVSFTGNSRTLRQYTNYGWQELGAFNDAITSFKLKRGYMATFASEPNGAGITRNYVAADGDLEIGRIHRDLNNATSFVRVFPWRWVSKKGTCDTSPDALNAAWNYNWNINSQSTSNWEYVAIKQQRWWPSLNQDWRARGVNHVSGFNEPDNSVEDAYTTLGDGSRDVAVSVWPELMGTGLRVGAPAVTDGGLWWLEDFMNKANTAGHRVDYVPVHYYRSYWNKDDPVGAANQLYNFLKQVHDMTGLPVWVTEFNNGANWTDNAHDPNTDQNRNAIEAMINRMDSTWWIERYAIYSDVEWFRRTHYDDGSLTPMGAMYRDHQSPIGYQQVVPSAGMSAAAEYDFDGDLRDRLFNGNDGMAVGAPQFVPGKTGEAISLDGQHDYVQLAEPLGDSNDFTFAGWVNWNGGGNWQRIFDFGNGGTDNYVFLTPKSSGNTMSFTIRQNGVDQKVETPTLPAVGAWTHVAVTISDTTAKIFVNGQLKATNSSFTLDPGALQTNFNYLGKSQWPQDPLFGGKLDSLRFHTYALSDAEVAGLAAATPPSFAASRYTDTATTRLPYTGSLAAAVSGGSGGLTFSKVIGPAWLTVAPDGTLSGVPGIGDVGMVPTLVRVTDSAGEFSTTTLEVTVGEPAGLVARYAFDGNATSNPGTLHGTTSGSPAYATGVNGSAIDLDGADDFVTLPEGVADLDEITIASWFRRDSTAGWQRLFDFGTGTDRYMFLSPRSGGGSVNIHFGIKNGGPEQSLVTPALPTGQWVHVAVTLGGGQGKLYVNGALADSKAISIKPSDFPHETNYIGKSQWPDPLFDGKVDEFLIFNHVLDATAIGQLANSAQRPPAFSVDPINKPAATPDLAYQDSIGGSATDPNGGTGLTFSKVGGPRWLTVDPDGRISGVPSHADAGTNRFVVRVTDPAGYIAEVTMTIVVSAPPGLLAHYQFDGNAVDSAGGYHGTTFGGPGYIGAGTGQALDLDGADDFATLPSGMMNGTSDVTFAARVRWDGGGDWQRLFDFGTGTGAYFFLTPKTGPFLRFTIKNGGGEQQLNALALQVGEWADVVVTLVGNTGSLYVNGVLVDSQPISIDPGQVAPTQNFLGDSQFGADPFFNGAIDEFRIYNRGLSAAEVASLTVPLDPVIVPVSDYDAWTGPIAFPVGKDLPEIDADLDGLANVFEFLFGSNPLAPGPNSLPQGVVRSAAEMGLAGDKHYLTISARVRTDRNGVALIAEAGATPSELSLPAATAHAIPVGAPVPDGDFEILTWRYDVAIEDSPSGRGFMRLRAEVDE</sequence>
<dbReference type="Gene3D" id="2.60.20.10">
    <property type="entry name" value="Crystallins"/>
    <property type="match status" value="1"/>
</dbReference>
<dbReference type="InterPro" id="IPR015919">
    <property type="entry name" value="Cadherin-like_sf"/>
</dbReference>
<evidence type="ECO:0000313" key="2">
    <source>
        <dbReference type="EMBL" id="BCX47538.1"/>
    </source>
</evidence>
<dbReference type="InterPro" id="IPR006644">
    <property type="entry name" value="Cadg"/>
</dbReference>
<name>A0ABN6H1V3_9BACT</name>
<feature type="domain" description="Dystroglycan-type cadherin-like" evidence="1">
    <location>
        <begin position="972"/>
        <end position="1065"/>
    </location>
</feature>
<evidence type="ECO:0000313" key="3">
    <source>
        <dbReference type="Proteomes" id="UP001374893"/>
    </source>
</evidence>
<keyword evidence="3" id="KW-1185">Reference proteome</keyword>
<protein>
    <submittedName>
        <fullName evidence="2">Fibronectin type III domain-containing protein</fullName>
    </submittedName>
</protein>
<dbReference type="EMBL" id="AP024702">
    <property type="protein sequence ID" value="BCX47538.1"/>
    <property type="molecule type" value="Genomic_DNA"/>
</dbReference>
<dbReference type="InterPro" id="IPR024655">
    <property type="entry name" value="Asl1_glyco_hydro_catalytic"/>
</dbReference>
<evidence type="ECO:0000259" key="1">
    <source>
        <dbReference type="SMART" id="SM00736"/>
    </source>
</evidence>
<dbReference type="SMART" id="SM00736">
    <property type="entry name" value="CADG"/>
    <property type="match status" value="1"/>
</dbReference>
<dbReference type="SUPFAM" id="SSF49899">
    <property type="entry name" value="Concanavalin A-like lectins/glucanases"/>
    <property type="match status" value="3"/>
</dbReference>
<dbReference type="Pfam" id="PF11790">
    <property type="entry name" value="Glyco_hydro_cc"/>
    <property type="match status" value="1"/>
</dbReference>
<gene>
    <name evidence="2" type="ORF">HAHE_14460</name>
</gene>
<dbReference type="InterPro" id="IPR013783">
    <property type="entry name" value="Ig-like_fold"/>
</dbReference>
<dbReference type="Gene3D" id="2.60.120.200">
    <property type="match status" value="3"/>
</dbReference>